<comment type="caution">
    <text evidence="2">The sequence shown here is derived from an EMBL/GenBank/DDBJ whole genome shotgun (WGS) entry which is preliminary data.</text>
</comment>
<keyword evidence="3" id="KW-1185">Reference proteome</keyword>
<sequence>MLGSALLARTAAAPRRAAVDERTADGRTAVVAGEWEIYGRCICALPSAQAGRRTVHLRPAPLAARPRRRPDLRPWSTEEAACRRGRVRPSAPESALRPCSRCRGAARTPGRQARSTEEAPKPKAACRRGRAQSWPRVQPASMAAGGRAHRSSNKCTGVRTGAQPE</sequence>
<name>A0A8T0THU4_PANVG</name>
<dbReference type="EMBL" id="CM029044">
    <property type="protein sequence ID" value="KAG2607559.1"/>
    <property type="molecule type" value="Genomic_DNA"/>
</dbReference>
<evidence type="ECO:0000313" key="3">
    <source>
        <dbReference type="Proteomes" id="UP000823388"/>
    </source>
</evidence>
<dbReference type="Proteomes" id="UP000823388">
    <property type="component" value="Chromosome 4N"/>
</dbReference>
<evidence type="ECO:0000256" key="1">
    <source>
        <dbReference type="SAM" id="MobiDB-lite"/>
    </source>
</evidence>
<reference evidence="2" key="1">
    <citation type="submission" date="2020-05" db="EMBL/GenBank/DDBJ databases">
        <title>WGS assembly of Panicum virgatum.</title>
        <authorList>
            <person name="Lovell J.T."/>
            <person name="Jenkins J."/>
            <person name="Shu S."/>
            <person name="Juenger T.E."/>
            <person name="Schmutz J."/>
        </authorList>
    </citation>
    <scope>NUCLEOTIDE SEQUENCE</scope>
    <source>
        <strain evidence="2">AP13</strain>
    </source>
</reference>
<organism evidence="2 3">
    <name type="scientific">Panicum virgatum</name>
    <name type="common">Blackwell switchgrass</name>
    <dbReference type="NCBI Taxonomy" id="38727"/>
    <lineage>
        <taxon>Eukaryota</taxon>
        <taxon>Viridiplantae</taxon>
        <taxon>Streptophyta</taxon>
        <taxon>Embryophyta</taxon>
        <taxon>Tracheophyta</taxon>
        <taxon>Spermatophyta</taxon>
        <taxon>Magnoliopsida</taxon>
        <taxon>Liliopsida</taxon>
        <taxon>Poales</taxon>
        <taxon>Poaceae</taxon>
        <taxon>PACMAD clade</taxon>
        <taxon>Panicoideae</taxon>
        <taxon>Panicodae</taxon>
        <taxon>Paniceae</taxon>
        <taxon>Panicinae</taxon>
        <taxon>Panicum</taxon>
        <taxon>Panicum sect. Hiantes</taxon>
    </lineage>
</organism>
<feature type="region of interest" description="Disordered" evidence="1">
    <location>
        <begin position="61"/>
        <end position="165"/>
    </location>
</feature>
<accession>A0A8T0THU4</accession>
<evidence type="ECO:0000313" key="2">
    <source>
        <dbReference type="EMBL" id="KAG2607559.1"/>
    </source>
</evidence>
<dbReference type="AlphaFoldDB" id="A0A8T0THU4"/>
<protein>
    <submittedName>
        <fullName evidence="2">Uncharacterized protein</fullName>
    </submittedName>
</protein>
<gene>
    <name evidence="2" type="ORF">PVAP13_4NG171711</name>
</gene>
<proteinExistence type="predicted"/>